<reference evidence="3 4" key="1">
    <citation type="journal article" date="2014" name="Agronomy (Basel)">
        <title>A Draft Genome Sequence for Ensete ventricosum, the Drought-Tolerant Tree Against Hunger.</title>
        <authorList>
            <person name="Harrison J."/>
            <person name="Moore K.A."/>
            <person name="Paszkiewicz K."/>
            <person name="Jones T."/>
            <person name="Grant M."/>
            <person name="Ambacheew D."/>
            <person name="Muzemil S."/>
            <person name="Studholme D.J."/>
        </authorList>
    </citation>
    <scope>NUCLEOTIDE SEQUENCE [LARGE SCALE GENOMIC DNA]</scope>
</reference>
<evidence type="ECO:0000256" key="1">
    <source>
        <dbReference type="SAM" id="MobiDB-lite"/>
    </source>
</evidence>
<feature type="chain" id="PRO_5019579755" evidence="2">
    <location>
        <begin position="22"/>
        <end position="74"/>
    </location>
</feature>
<feature type="region of interest" description="Disordered" evidence="1">
    <location>
        <begin position="21"/>
        <end position="40"/>
    </location>
</feature>
<gene>
    <name evidence="3" type="ORF">B296_00012910</name>
</gene>
<dbReference type="Proteomes" id="UP000287651">
    <property type="component" value="Unassembled WGS sequence"/>
</dbReference>
<keyword evidence="2" id="KW-0732">Signal</keyword>
<proteinExistence type="predicted"/>
<dbReference type="AlphaFoldDB" id="A0A427A2B6"/>
<sequence>MAKALVIVALLLVSGLLPSSPTEAPAPAPAGAPSNAFPGWQTEAPAPTAYKLGVPMFRHRDRPAVLISEAELLI</sequence>
<dbReference type="EMBL" id="AMZH03004052">
    <property type="protein sequence ID" value="RRT70342.1"/>
    <property type="molecule type" value="Genomic_DNA"/>
</dbReference>
<protein>
    <submittedName>
        <fullName evidence="3">Uncharacterized protein</fullName>
    </submittedName>
</protein>
<feature type="signal peptide" evidence="2">
    <location>
        <begin position="1"/>
        <end position="21"/>
    </location>
</feature>
<evidence type="ECO:0000313" key="4">
    <source>
        <dbReference type="Proteomes" id="UP000287651"/>
    </source>
</evidence>
<evidence type="ECO:0000313" key="3">
    <source>
        <dbReference type="EMBL" id="RRT70342.1"/>
    </source>
</evidence>
<organism evidence="3 4">
    <name type="scientific">Ensete ventricosum</name>
    <name type="common">Abyssinian banana</name>
    <name type="synonym">Musa ensete</name>
    <dbReference type="NCBI Taxonomy" id="4639"/>
    <lineage>
        <taxon>Eukaryota</taxon>
        <taxon>Viridiplantae</taxon>
        <taxon>Streptophyta</taxon>
        <taxon>Embryophyta</taxon>
        <taxon>Tracheophyta</taxon>
        <taxon>Spermatophyta</taxon>
        <taxon>Magnoliopsida</taxon>
        <taxon>Liliopsida</taxon>
        <taxon>Zingiberales</taxon>
        <taxon>Musaceae</taxon>
        <taxon>Ensete</taxon>
    </lineage>
</organism>
<evidence type="ECO:0000256" key="2">
    <source>
        <dbReference type="SAM" id="SignalP"/>
    </source>
</evidence>
<name>A0A427A2B6_ENSVE</name>
<comment type="caution">
    <text evidence="3">The sequence shown here is derived from an EMBL/GenBank/DDBJ whole genome shotgun (WGS) entry which is preliminary data.</text>
</comment>
<accession>A0A427A2B6</accession>